<sequence length="81" mass="9583">MKKSTKFEMFIETKAYIDKFHSSNPMDFVTNIYIFYYLSGRFPSASMRDCCALVEALRTHYMCEFSDMEDLSCDDDELPFN</sequence>
<dbReference type="AlphaFoldDB" id="A0A413PBR8"/>
<evidence type="ECO:0000313" key="1">
    <source>
        <dbReference type="EMBL" id="RGZ72583.1"/>
    </source>
</evidence>
<evidence type="ECO:0000313" key="2">
    <source>
        <dbReference type="Proteomes" id="UP000283431"/>
    </source>
</evidence>
<proteinExistence type="predicted"/>
<accession>A0A413PBR8</accession>
<dbReference type="EMBL" id="QSEN01000062">
    <property type="protein sequence ID" value="RGZ72583.1"/>
    <property type="molecule type" value="Genomic_DNA"/>
</dbReference>
<reference evidence="1 2" key="1">
    <citation type="submission" date="2018-08" db="EMBL/GenBank/DDBJ databases">
        <title>A genome reference for cultivated species of the human gut microbiota.</title>
        <authorList>
            <person name="Zou Y."/>
            <person name="Xue W."/>
            <person name="Luo G."/>
        </authorList>
    </citation>
    <scope>NUCLEOTIDE SEQUENCE [LARGE SCALE GENOMIC DNA]</scope>
    <source>
        <strain evidence="1 2">AM48-7</strain>
    </source>
</reference>
<gene>
    <name evidence="1" type="ORF">DW975_16070</name>
</gene>
<dbReference type="Proteomes" id="UP000283431">
    <property type="component" value="Unassembled WGS sequence"/>
</dbReference>
<protein>
    <submittedName>
        <fullName evidence="1">Uncharacterized protein</fullName>
    </submittedName>
</protein>
<organism evidence="1 2">
    <name type="scientific">Agathobacter rectalis</name>
    <dbReference type="NCBI Taxonomy" id="39491"/>
    <lineage>
        <taxon>Bacteria</taxon>
        <taxon>Bacillati</taxon>
        <taxon>Bacillota</taxon>
        <taxon>Clostridia</taxon>
        <taxon>Lachnospirales</taxon>
        <taxon>Lachnospiraceae</taxon>
        <taxon>Agathobacter</taxon>
    </lineage>
</organism>
<name>A0A413PBR8_9FIRM</name>
<comment type="caution">
    <text evidence="1">The sequence shown here is derived from an EMBL/GenBank/DDBJ whole genome shotgun (WGS) entry which is preliminary data.</text>
</comment>